<dbReference type="CDD" id="cd06267">
    <property type="entry name" value="PBP1_LacI_sugar_binding-like"/>
    <property type="match status" value="1"/>
</dbReference>
<feature type="domain" description="HTH lacI-type" evidence="4">
    <location>
        <begin position="5"/>
        <end position="59"/>
    </location>
</feature>
<evidence type="ECO:0000313" key="5">
    <source>
        <dbReference type="EMBL" id="PJM74476.1"/>
    </source>
</evidence>
<keyword evidence="3" id="KW-0804">Transcription</keyword>
<organism evidence="5 6">
    <name type="scientific">Bifidobacterium simiarum</name>
    <dbReference type="NCBI Taxonomy" id="2045441"/>
    <lineage>
        <taxon>Bacteria</taxon>
        <taxon>Bacillati</taxon>
        <taxon>Actinomycetota</taxon>
        <taxon>Actinomycetes</taxon>
        <taxon>Bifidobacteriales</taxon>
        <taxon>Bifidobacteriaceae</taxon>
        <taxon>Bifidobacterium</taxon>
    </lineage>
</organism>
<dbReference type="OrthoDB" id="2854648at2"/>
<keyword evidence="1" id="KW-0805">Transcription regulation</keyword>
<dbReference type="EMBL" id="PEBK01000012">
    <property type="protein sequence ID" value="PJM74476.1"/>
    <property type="molecule type" value="Genomic_DNA"/>
</dbReference>
<keyword evidence="2" id="KW-0238">DNA-binding</keyword>
<dbReference type="SUPFAM" id="SSF53822">
    <property type="entry name" value="Periplasmic binding protein-like I"/>
    <property type="match status" value="1"/>
</dbReference>
<dbReference type="Pfam" id="PF13377">
    <property type="entry name" value="Peripla_BP_3"/>
    <property type="match status" value="1"/>
</dbReference>
<protein>
    <submittedName>
        <fullName evidence="5">LacI family transcriptional regulator</fullName>
    </submittedName>
</protein>
<dbReference type="InterPro" id="IPR046335">
    <property type="entry name" value="LacI/GalR-like_sensor"/>
</dbReference>
<evidence type="ECO:0000313" key="6">
    <source>
        <dbReference type="Proteomes" id="UP000231451"/>
    </source>
</evidence>
<dbReference type="Gene3D" id="3.40.50.2300">
    <property type="match status" value="2"/>
</dbReference>
<dbReference type="GO" id="GO:0003700">
    <property type="term" value="F:DNA-binding transcription factor activity"/>
    <property type="evidence" value="ECO:0007669"/>
    <property type="project" value="TreeGrafter"/>
</dbReference>
<proteinExistence type="predicted"/>
<dbReference type="GO" id="GO:0000976">
    <property type="term" value="F:transcription cis-regulatory region binding"/>
    <property type="evidence" value="ECO:0007669"/>
    <property type="project" value="TreeGrafter"/>
</dbReference>
<dbReference type="PROSITE" id="PS50932">
    <property type="entry name" value="HTH_LACI_2"/>
    <property type="match status" value="1"/>
</dbReference>
<dbReference type="CDD" id="cd01392">
    <property type="entry name" value="HTH_LacI"/>
    <property type="match status" value="1"/>
</dbReference>
<dbReference type="PANTHER" id="PTHR30146:SF109">
    <property type="entry name" value="HTH-TYPE TRANSCRIPTIONAL REGULATOR GALS"/>
    <property type="match status" value="1"/>
</dbReference>
<dbReference type="SMART" id="SM00354">
    <property type="entry name" value="HTH_LACI"/>
    <property type="match status" value="1"/>
</dbReference>
<evidence type="ECO:0000256" key="2">
    <source>
        <dbReference type="ARBA" id="ARBA00023125"/>
    </source>
</evidence>
<dbReference type="InterPro" id="IPR010982">
    <property type="entry name" value="Lambda_DNA-bd_dom_sf"/>
</dbReference>
<dbReference type="Gene3D" id="1.10.260.40">
    <property type="entry name" value="lambda repressor-like DNA-binding domains"/>
    <property type="match status" value="1"/>
</dbReference>
<keyword evidence="6" id="KW-1185">Reference proteome</keyword>
<evidence type="ECO:0000256" key="3">
    <source>
        <dbReference type="ARBA" id="ARBA00023163"/>
    </source>
</evidence>
<accession>A0A2M9HCE1</accession>
<dbReference type="RefSeq" id="WP_100513711.1">
    <property type="nucleotide sequence ID" value="NZ_PEBK01000012.1"/>
</dbReference>
<dbReference type="Proteomes" id="UP000231451">
    <property type="component" value="Unassembled WGS sequence"/>
</dbReference>
<evidence type="ECO:0000259" key="4">
    <source>
        <dbReference type="PROSITE" id="PS50932"/>
    </source>
</evidence>
<dbReference type="AlphaFoldDB" id="A0A2M9HCE1"/>
<dbReference type="PANTHER" id="PTHR30146">
    <property type="entry name" value="LACI-RELATED TRANSCRIPTIONAL REPRESSOR"/>
    <property type="match status" value="1"/>
</dbReference>
<dbReference type="Pfam" id="PF00356">
    <property type="entry name" value="LacI"/>
    <property type="match status" value="1"/>
</dbReference>
<gene>
    <name evidence="5" type="ORF">CSQ87_09845</name>
</gene>
<sequence length="355" mass="38960">MVKSVTIADVAAEAGVSTKTVSNVINRTGRMSDETRERVEEVINRLGYRINKSAQALRSGATKLLGLAVPGFTNPFFGLFCDEVSSYARSKGYGVVISTYGNMDEGLDGLIDETYHVNADGWIFLTDRPLKKRGSVLRQSYPVVLTGDFPAFAQADSVSMPDADGAEYATTWLLDHGCKRVAFLGTPPDLFGKKGVADKAKLEEMLVKHEGNMSLRFRGYIRALREKGIDLDWDLVVPCDFMDRESGEGAMEALLDRGVKVDGVFCANDIIALGAMSVLKLRHISVPDEMQMIGFDNTRDSGHCTPSLTTIDPFAWQYAQMSVDCLLRRIAGDKEKPGLYTTGFRLVERGSTVKA</sequence>
<dbReference type="InterPro" id="IPR028082">
    <property type="entry name" value="Peripla_BP_I"/>
</dbReference>
<dbReference type="InterPro" id="IPR000843">
    <property type="entry name" value="HTH_LacI"/>
</dbReference>
<dbReference type="PROSITE" id="PS00356">
    <property type="entry name" value="HTH_LACI_1"/>
    <property type="match status" value="1"/>
</dbReference>
<name>A0A2M9HCE1_9BIFI</name>
<evidence type="ECO:0000256" key="1">
    <source>
        <dbReference type="ARBA" id="ARBA00023015"/>
    </source>
</evidence>
<dbReference type="SUPFAM" id="SSF47413">
    <property type="entry name" value="lambda repressor-like DNA-binding domains"/>
    <property type="match status" value="1"/>
</dbReference>
<reference evidence="5 6" key="1">
    <citation type="submission" date="2017-10" db="EMBL/GenBank/DDBJ databases">
        <title>Draft genome sequences of strains TRE 1, TRE 9, TRE H and TRI 7, isolated from tamarins, belonging to four potential novel Bifidobacterium species.</title>
        <authorList>
            <person name="Mattarelli P."/>
            <person name="Modesto M."/>
            <person name="Puglisi E."/>
            <person name="Morelli L."/>
            <person name="Spezio C."/>
            <person name="Bonetti A."/>
            <person name="Sandri C."/>
        </authorList>
    </citation>
    <scope>NUCLEOTIDE SEQUENCE [LARGE SCALE GENOMIC DNA]</scope>
    <source>
        <strain evidence="6">TRI7</strain>
    </source>
</reference>
<comment type="caution">
    <text evidence="5">The sequence shown here is derived from an EMBL/GenBank/DDBJ whole genome shotgun (WGS) entry which is preliminary data.</text>
</comment>